<dbReference type="AlphaFoldDB" id="X1KQQ7"/>
<proteinExistence type="predicted"/>
<reference evidence="1" key="1">
    <citation type="journal article" date="2014" name="Front. Microbiol.">
        <title>High frequency of phylogenetically diverse reductive dehalogenase-homologous genes in deep subseafloor sedimentary metagenomes.</title>
        <authorList>
            <person name="Kawai M."/>
            <person name="Futagami T."/>
            <person name="Toyoda A."/>
            <person name="Takaki Y."/>
            <person name="Nishi S."/>
            <person name="Hori S."/>
            <person name="Arai W."/>
            <person name="Tsubouchi T."/>
            <person name="Morono Y."/>
            <person name="Uchiyama I."/>
            <person name="Ito T."/>
            <person name="Fujiyama A."/>
            <person name="Inagaki F."/>
            <person name="Takami H."/>
        </authorList>
    </citation>
    <scope>NUCLEOTIDE SEQUENCE</scope>
    <source>
        <strain evidence="1">Expedition CK06-06</strain>
    </source>
</reference>
<dbReference type="EMBL" id="BARU01039731">
    <property type="protein sequence ID" value="GAH84363.1"/>
    <property type="molecule type" value="Genomic_DNA"/>
</dbReference>
<gene>
    <name evidence="1" type="ORF">S03H2_61548</name>
</gene>
<organism evidence="1">
    <name type="scientific">marine sediment metagenome</name>
    <dbReference type="NCBI Taxonomy" id="412755"/>
    <lineage>
        <taxon>unclassified sequences</taxon>
        <taxon>metagenomes</taxon>
        <taxon>ecological metagenomes</taxon>
    </lineage>
</organism>
<feature type="non-terminal residue" evidence="1">
    <location>
        <position position="97"/>
    </location>
</feature>
<accession>X1KQQ7</accession>
<protein>
    <submittedName>
        <fullName evidence="1">Uncharacterized protein</fullName>
    </submittedName>
</protein>
<comment type="caution">
    <text evidence="1">The sequence shown here is derived from an EMBL/GenBank/DDBJ whole genome shotgun (WGS) entry which is preliminary data.</text>
</comment>
<evidence type="ECO:0000313" key="1">
    <source>
        <dbReference type="EMBL" id="GAH84363.1"/>
    </source>
</evidence>
<name>X1KQQ7_9ZZZZ</name>
<sequence>MFKPEKEMNYKDLPFYKKGESFGTFGNLCETLFPDFLDEIRLSKNKWGAQGIGKLRRVLMHRPGEEVRETIELSKKDPEIARLMHMEDISPEYYEKT</sequence>